<name>W1N7F1_9GAMM</name>
<dbReference type="Pfam" id="PF11775">
    <property type="entry name" value="CobT_C"/>
    <property type="match status" value="1"/>
</dbReference>
<protein>
    <recommendedName>
        <fullName evidence="1">Cobalamin biosynthesis protein CobT VWA domain-containing protein</fullName>
    </recommendedName>
</protein>
<sequence>MTSHTLPAHLRRQQYIEELEAAALRAATADGAWHYRARRLHHGSGAVALRAPHLRLNDDNIRLQDYRAVSDAMALRWQHSDSRLHARQRPEQPEARLVYDLLEQLRVESLISTSMPGTARNLEQRFQRWALDYYNSQLSGTALGQLLLCIILISWSRLMARPVFEEIEDSLEATRAGIVPVLGHALSGLRRERHAQANYQGHARHIADWLGEQLQDVDIKDSTEDDDQSLDPRRQLAMLLESEDDIDIELSQSLSGNSPTCHDHAYRDHSFNYHAFTTAYDSEVEAIGLVRSALLDEYRQRLDQRIAAQRINVRRLAGIFRRALSQPERDDWHHGEESGIIDGRRLAQIVSSPLERRIFQRTRYTPASNAQVAFLIDCSGSMKTHAEAVATLVELLTRALDMAGVATEVLGFTTGAWNGGRPYQEWIKAGRPPGAGRLNECRHLIFKEARCPWRRSRRAFGAMFKADLYREGIDGEALEWASQRLLGADVQRRLLVVISDGSPSDSATQLANDRHYLDDHLKEVIARNERHGQIEITGLGVGLDLSPWYRYHRIIDLEQTLDNRLADEVAQLLVAPRRKITQMRHQQ</sequence>
<dbReference type="eggNOG" id="COG4547">
    <property type="taxonomic scope" value="Bacteria"/>
</dbReference>
<dbReference type="PATRIC" id="fig|1178482.3.peg.1869"/>
<dbReference type="InterPro" id="IPR036465">
    <property type="entry name" value="vWFA_dom_sf"/>
</dbReference>
<dbReference type="InterPro" id="IPR006538">
    <property type="entry name" value="CobT"/>
</dbReference>
<dbReference type="InterPro" id="IPR051928">
    <property type="entry name" value="NorD/CobT"/>
</dbReference>
<keyword evidence="3" id="KW-1185">Reference proteome</keyword>
<dbReference type="RefSeq" id="WP_021818825.1">
    <property type="nucleotide sequence ID" value="NZ_AVBC01000025.1"/>
</dbReference>
<dbReference type="Pfam" id="PF06213">
    <property type="entry name" value="CobT"/>
    <property type="match status" value="1"/>
</dbReference>
<organism evidence="2 3">
    <name type="scientific">Halomonas huangheensis</name>
    <dbReference type="NCBI Taxonomy" id="1178482"/>
    <lineage>
        <taxon>Bacteria</taxon>
        <taxon>Pseudomonadati</taxon>
        <taxon>Pseudomonadota</taxon>
        <taxon>Gammaproteobacteria</taxon>
        <taxon>Oceanospirillales</taxon>
        <taxon>Halomonadaceae</taxon>
        <taxon>Halomonas</taxon>
    </lineage>
</organism>
<dbReference type="SUPFAM" id="SSF53300">
    <property type="entry name" value="vWA-like"/>
    <property type="match status" value="1"/>
</dbReference>
<evidence type="ECO:0000259" key="1">
    <source>
        <dbReference type="Pfam" id="PF11775"/>
    </source>
</evidence>
<dbReference type="AlphaFoldDB" id="W1N7F1"/>
<dbReference type="PIRSF" id="PIRSF031715">
    <property type="entry name" value="Cob_chel_CobT"/>
    <property type="match status" value="1"/>
</dbReference>
<dbReference type="STRING" id="1178482.AR456_13600"/>
<dbReference type="InterPro" id="IPR025861">
    <property type="entry name" value="CobT_VWA_dom"/>
</dbReference>
<comment type="caution">
    <text evidence="2">The sequence shown here is derived from an EMBL/GenBank/DDBJ whole genome shotgun (WGS) entry which is preliminary data.</text>
</comment>
<accession>W1N7F1</accession>
<evidence type="ECO:0000313" key="3">
    <source>
        <dbReference type="Proteomes" id="UP000019113"/>
    </source>
</evidence>
<dbReference type="GO" id="GO:0009236">
    <property type="term" value="P:cobalamin biosynthetic process"/>
    <property type="evidence" value="ECO:0007669"/>
    <property type="project" value="InterPro"/>
</dbReference>
<feature type="domain" description="Cobalamin biosynthesis protein CobT VWA" evidence="1">
    <location>
        <begin position="359"/>
        <end position="573"/>
    </location>
</feature>
<dbReference type="PANTHER" id="PTHR41248">
    <property type="entry name" value="NORD PROTEIN"/>
    <property type="match status" value="1"/>
</dbReference>
<gene>
    <name evidence="2" type="ORF">BJB45_13550</name>
</gene>
<dbReference type="OrthoDB" id="6395027at2"/>
<dbReference type="EMBL" id="AVBC01000025">
    <property type="protein sequence ID" value="ERL51439.1"/>
    <property type="molecule type" value="Genomic_DNA"/>
</dbReference>
<dbReference type="KEGG" id="hhu:AR456_13600"/>
<dbReference type="PANTHER" id="PTHR41248:SF1">
    <property type="entry name" value="NORD PROTEIN"/>
    <property type="match status" value="1"/>
</dbReference>
<dbReference type="Proteomes" id="UP000019113">
    <property type="component" value="Unassembled WGS sequence"/>
</dbReference>
<proteinExistence type="predicted"/>
<evidence type="ECO:0000313" key="2">
    <source>
        <dbReference type="EMBL" id="ERL51439.1"/>
    </source>
</evidence>
<reference evidence="2 3" key="1">
    <citation type="submission" date="2013-08" db="EMBL/GenBank/DDBJ databases">
        <title>draft genome of Halomonas huanghegensis, strain BJGMM-B45T.</title>
        <authorList>
            <person name="Miao C."/>
            <person name="Wan Y."/>
            <person name="Jin W."/>
        </authorList>
    </citation>
    <scope>NUCLEOTIDE SEQUENCE [LARGE SCALE GENOMIC DNA]</scope>
    <source>
        <strain evidence="2 3">BJGMM-B45</strain>
    </source>
</reference>